<evidence type="ECO:0000313" key="2">
    <source>
        <dbReference type="EMBL" id="TFW16738.1"/>
    </source>
</evidence>
<dbReference type="RefSeq" id="WP_135203790.1">
    <property type="nucleotide sequence ID" value="NZ_SPVG01000225.1"/>
</dbReference>
<accession>A0A4Y9S5C3</accession>
<protein>
    <submittedName>
        <fullName evidence="2">Uncharacterized protein</fullName>
    </submittedName>
</protein>
<proteinExistence type="predicted"/>
<dbReference type="Proteomes" id="UP000297729">
    <property type="component" value="Unassembled WGS sequence"/>
</dbReference>
<evidence type="ECO:0000313" key="3">
    <source>
        <dbReference type="Proteomes" id="UP000297729"/>
    </source>
</evidence>
<dbReference type="EMBL" id="SPVG01000225">
    <property type="protein sequence ID" value="TFW16738.1"/>
    <property type="molecule type" value="Genomic_DNA"/>
</dbReference>
<evidence type="ECO:0000256" key="1">
    <source>
        <dbReference type="SAM" id="MobiDB-lite"/>
    </source>
</evidence>
<name>A0A4Y9S5C3_9BURK</name>
<organism evidence="2 3">
    <name type="scientific">Duganella callida</name>
    <dbReference type="NCBI Taxonomy" id="2561932"/>
    <lineage>
        <taxon>Bacteria</taxon>
        <taxon>Pseudomonadati</taxon>
        <taxon>Pseudomonadota</taxon>
        <taxon>Betaproteobacteria</taxon>
        <taxon>Burkholderiales</taxon>
        <taxon>Oxalobacteraceae</taxon>
        <taxon>Telluria group</taxon>
        <taxon>Duganella</taxon>
    </lineage>
</organism>
<comment type="caution">
    <text evidence="2">The sequence shown here is derived from an EMBL/GenBank/DDBJ whole genome shotgun (WGS) entry which is preliminary data.</text>
</comment>
<feature type="region of interest" description="Disordered" evidence="1">
    <location>
        <begin position="50"/>
        <end position="77"/>
    </location>
</feature>
<keyword evidence="3" id="KW-1185">Reference proteome</keyword>
<gene>
    <name evidence="2" type="ORF">E4L98_22555</name>
</gene>
<sequence length="77" mass="8442">MSLRKATIWAPWMVRVLFSKVVPKWLADEAASQREDEAAELALLKRALPPKLRKPRQTPTAPPVDAVSELSAAAPAP</sequence>
<reference evidence="2 3" key="1">
    <citation type="submission" date="2019-03" db="EMBL/GenBank/DDBJ databases">
        <title>Draft Genome Sequence of Duganella callidus sp. nov., a Novel Duganella Species Isolated from Cultivated Soil.</title>
        <authorList>
            <person name="Raths R."/>
            <person name="Peta V."/>
            <person name="Bucking H."/>
        </authorList>
    </citation>
    <scope>NUCLEOTIDE SEQUENCE [LARGE SCALE GENOMIC DNA]</scope>
    <source>
        <strain evidence="2 3">DN04</strain>
    </source>
</reference>
<dbReference type="AlphaFoldDB" id="A0A4Y9S5C3"/>